<dbReference type="AlphaFoldDB" id="A0AAV7LGD5"/>
<keyword evidence="3" id="KW-1185">Reference proteome</keyword>
<evidence type="ECO:0000313" key="2">
    <source>
        <dbReference type="EMBL" id="KAJ1090521.1"/>
    </source>
</evidence>
<sequence length="72" mass="8200">MIPAGEDMMSALRRGEETRPQSSPKPSQVTGDDRPRAEETERILASQRPSRQIQKLRPNPRPSQRLRYLACA</sequence>
<protein>
    <submittedName>
        <fullName evidence="2">Uncharacterized protein</fullName>
    </submittedName>
</protein>
<organism evidence="2 3">
    <name type="scientific">Pleurodeles waltl</name>
    <name type="common">Iberian ribbed newt</name>
    <dbReference type="NCBI Taxonomy" id="8319"/>
    <lineage>
        <taxon>Eukaryota</taxon>
        <taxon>Metazoa</taxon>
        <taxon>Chordata</taxon>
        <taxon>Craniata</taxon>
        <taxon>Vertebrata</taxon>
        <taxon>Euteleostomi</taxon>
        <taxon>Amphibia</taxon>
        <taxon>Batrachia</taxon>
        <taxon>Caudata</taxon>
        <taxon>Salamandroidea</taxon>
        <taxon>Salamandridae</taxon>
        <taxon>Pleurodelinae</taxon>
        <taxon>Pleurodeles</taxon>
    </lineage>
</organism>
<feature type="region of interest" description="Disordered" evidence="1">
    <location>
        <begin position="1"/>
        <end position="72"/>
    </location>
</feature>
<gene>
    <name evidence="2" type="ORF">NDU88_003653</name>
</gene>
<proteinExistence type="predicted"/>
<dbReference type="Proteomes" id="UP001066276">
    <property type="component" value="Chromosome 11"/>
</dbReference>
<accession>A0AAV7LGD5</accession>
<feature type="compositionally biased region" description="Polar residues" evidence="1">
    <location>
        <begin position="20"/>
        <end position="30"/>
    </location>
</feature>
<dbReference type="EMBL" id="JANPWB010000015">
    <property type="protein sequence ID" value="KAJ1090521.1"/>
    <property type="molecule type" value="Genomic_DNA"/>
</dbReference>
<evidence type="ECO:0000313" key="3">
    <source>
        <dbReference type="Proteomes" id="UP001066276"/>
    </source>
</evidence>
<feature type="compositionally biased region" description="Basic and acidic residues" evidence="1">
    <location>
        <begin position="31"/>
        <end position="42"/>
    </location>
</feature>
<reference evidence="2" key="1">
    <citation type="journal article" date="2022" name="bioRxiv">
        <title>Sequencing and chromosome-scale assembly of the giantPleurodeles waltlgenome.</title>
        <authorList>
            <person name="Brown T."/>
            <person name="Elewa A."/>
            <person name="Iarovenko S."/>
            <person name="Subramanian E."/>
            <person name="Araus A.J."/>
            <person name="Petzold A."/>
            <person name="Susuki M."/>
            <person name="Suzuki K.-i.T."/>
            <person name="Hayashi T."/>
            <person name="Toyoda A."/>
            <person name="Oliveira C."/>
            <person name="Osipova E."/>
            <person name="Leigh N.D."/>
            <person name="Simon A."/>
            <person name="Yun M.H."/>
        </authorList>
    </citation>
    <scope>NUCLEOTIDE SEQUENCE</scope>
    <source>
        <strain evidence="2">20211129_DDA</strain>
        <tissue evidence="2">Liver</tissue>
    </source>
</reference>
<comment type="caution">
    <text evidence="2">The sequence shown here is derived from an EMBL/GenBank/DDBJ whole genome shotgun (WGS) entry which is preliminary data.</text>
</comment>
<name>A0AAV7LGD5_PLEWA</name>
<evidence type="ECO:0000256" key="1">
    <source>
        <dbReference type="SAM" id="MobiDB-lite"/>
    </source>
</evidence>